<dbReference type="EMBL" id="OU503048">
    <property type="protein sequence ID" value="CAI9773839.1"/>
    <property type="molecule type" value="Genomic_DNA"/>
</dbReference>
<feature type="region of interest" description="Disordered" evidence="1">
    <location>
        <begin position="108"/>
        <end position="134"/>
    </location>
</feature>
<proteinExistence type="predicted"/>
<evidence type="ECO:0000313" key="4">
    <source>
        <dbReference type="Proteomes" id="UP000834106"/>
    </source>
</evidence>
<dbReference type="Proteomes" id="UP000834106">
    <property type="component" value="Chromosome 13"/>
</dbReference>
<dbReference type="AlphaFoldDB" id="A0AAD1ZQL9"/>
<keyword evidence="4" id="KW-1185">Reference proteome</keyword>
<evidence type="ECO:0000313" key="3">
    <source>
        <dbReference type="EMBL" id="CAI9773839.1"/>
    </source>
</evidence>
<gene>
    <name evidence="3" type="ORF">FPE_LOCUS21269</name>
</gene>
<organism evidence="3 4">
    <name type="scientific">Fraxinus pennsylvanica</name>
    <dbReference type="NCBI Taxonomy" id="56036"/>
    <lineage>
        <taxon>Eukaryota</taxon>
        <taxon>Viridiplantae</taxon>
        <taxon>Streptophyta</taxon>
        <taxon>Embryophyta</taxon>
        <taxon>Tracheophyta</taxon>
        <taxon>Spermatophyta</taxon>
        <taxon>Magnoliopsida</taxon>
        <taxon>eudicotyledons</taxon>
        <taxon>Gunneridae</taxon>
        <taxon>Pentapetalae</taxon>
        <taxon>asterids</taxon>
        <taxon>lamiids</taxon>
        <taxon>Lamiales</taxon>
        <taxon>Oleaceae</taxon>
        <taxon>Oleeae</taxon>
        <taxon>Fraxinus</taxon>
    </lineage>
</organism>
<name>A0AAD1ZQL9_9LAMI</name>
<feature type="compositionally biased region" description="Pro residues" evidence="1">
    <location>
        <begin position="119"/>
        <end position="132"/>
    </location>
</feature>
<accession>A0AAD1ZQL9</accession>
<feature type="chain" id="PRO_5042085344" evidence="2">
    <location>
        <begin position="33"/>
        <end position="169"/>
    </location>
</feature>
<reference evidence="3" key="1">
    <citation type="submission" date="2023-05" db="EMBL/GenBank/DDBJ databases">
        <authorList>
            <person name="Huff M."/>
        </authorList>
    </citation>
    <scope>NUCLEOTIDE SEQUENCE</scope>
</reference>
<evidence type="ECO:0000256" key="2">
    <source>
        <dbReference type="SAM" id="SignalP"/>
    </source>
</evidence>
<feature type="signal peptide" evidence="2">
    <location>
        <begin position="1"/>
        <end position="32"/>
    </location>
</feature>
<evidence type="ECO:0000256" key="1">
    <source>
        <dbReference type="SAM" id="MobiDB-lite"/>
    </source>
</evidence>
<keyword evidence="2" id="KW-0732">Signal</keyword>
<sequence>MLGLNKTTSQLQFLINWLVTSLLQLRFPGSNGKDSVPLVQIYGPKIKYERGAAVSFNLRDRNQGMISPEIVLRMAESHGISLGVGILSHTTANLHHRTITTEAISHASQLQTSPRLLPTSPPPPRPPAPPPTTNIATISNHNHHIHQKISKYVLLVATARNGAARGADR</sequence>
<protein>
    <submittedName>
        <fullName evidence="3">Uncharacterized protein</fullName>
    </submittedName>
</protein>